<proteinExistence type="predicted"/>
<sequence>MTRPDLASRVSGAVEERDAEGRRRALRALLVRPVLQAQIDGELFRLARRHADALRAWLDRETGWRLTVDSQTVRLQASGVPQGPTATAVAERHPARARKGDPPFTRRRYVLLCLVLATLEGADPQVALGRLADDVVLAARQPGLESVEFTLTGREERADLVAAIRLLVGYGVLVRVAGDEESYVSSGGDALYDVDRRVLSTMLATAHSPARVAGALGPGAAIGAVEAALHAPPPAYTEGEENRQLRHAVSRRLLLDPVVYYDELDEAERTYLTHQRVGLTARLADATGLVPELRAEGVALVDPDDQLTDVRMPESGTDGHVTLLLAEHLARTGPADVPTLRRLVRRLATEHGTYWRRTAQEPGAEGALVHEAVDRLVALGLARVTSPDATTGGEPLIVPLPALGRFAVAPPTIRERKNR</sequence>
<dbReference type="InterPro" id="IPR013494">
    <property type="entry name" value="CHP02678"/>
</dbReference>
<dbReference type="NCBIfam" id="TIGR02678">
    <property type="entry name" value="TIGR02678 family protein"/>
    <property type="match status" value="1"/>
</dbReference>
<evidence type="ECO:0000313" key="2">
    <source>
        <dbReference type="EMBL" id="QFU98528.1"/>
    </source>
</evidence>
<reference evidence="2 3" key="1">
    <citation type="submission" date="2019-10" db="EMBL/GenBank/DDBJ databases">
        <title>Genome sequence of Luteimicrobium xylanilyticum HY-24.</title>
        <authorList>
            <person name="Kim D.Y."/>
            <person name="Park H.-Y."/>
        </authorList>
    </citation>
    <scope>NUCLEOTIDE SEQUENCE [LARGE SCALE GENOMIC DNA]</scope>
    <source>
        <strain evidence="2 3">HY-24</strain>
    </source>
</reference>
<dbReference type="OrthoDB" id="188354at2"/>
<feature type="compositionally biased region" description="Basic and acidic residues" evidence="1">
    <location>
        <begin position="90"/>
        <end position="99"/>
    </location>
</feature>
<dbReference type="KEGG" id="lxl:KDY119_02044"/>
<dbReference type="EMBL" id="CP045529">
    <property type="protein sequence ID" value="QFU98528.1"/>
    <property type="molecule type" value="Genomic_DNA"/>
</dbReference>
<dbReference type="Proteomes" id="UP000326702">
    <property type="component" value="Chromosome"/>
</dbReference>
<name>A0A5P9QAN9_9MICO</name>
<accession>A0A5P9QAN9</accession>
<organism evidence="2 3">
    <name type="scientific">Luteimicrobium xylanilyticum</name>
    <dbReference type="NCBI Taxonomy" id="1133546"/>
    <lineage>
        <taxon>Bacteria</taxon>
        <taxon>Bacillati</taxon>
        <taxon>Actinomycetota</taxon>
        <taxon>Actinomycetes</taxon>
        <taxon>Micrococcales</taxon>
        <taxon>Luteimicrobium</taxon>
    </lineage>
</organism>
<evidence type="ECO:0000313" key="3">
    <source>
        <dbReference type="Proteomes" id="UP000326702"/>
    </source>
</evidence>
<dbReference type="RefSeq" id="WP_036949910.1">
    <property type="nucleotide sequence ID" value="NZ_BAABIH010000017.1"/>
</dbReference>
<feature type="region of interest" description="Disordered" evidence="1">
    <location>
        <begin position="79"/>
        <end position="99"/>
    </location>
</feature>
<dbReference type="AlphaFoldDB" id="A0A5P9QAN9"/>
<dbReference type="Pfam" id="PF09661">
    <property type="entry name" value="DUF2398"/>
    <property type="match status" value="1"/>
</dbReference>
<evidence type="ECO:0008006" key="4">
    <source>
        <dbReference type="Google" id="ProtNLM"/>
    </source>
</evidence>
<evidence type="ECO:0000256" key="1">
    <source>
        <dbReference type="SAM" id="MobiDB-lite"/>
    </source>
</evidence>
<protein>
    <recommendedName>
        <fullName evidence="4">TIGR02678 family protein</fullName>
    </recommendedName>
</protein>
<keyword evidence="3" id="KW-1185">Reference proteome</keyword>
<gene>
    <name evidence="2" type="ORF">KDY119_02044</name>
</gene>